<proteinExistence type="predicted"/>
<accession>A0A6C0ATX2</accession>
<reference evidence="1" key="1">
    <citation type="journal article" date="2020" name="Nature">
        <title>Giant virus diversity and host interactions through global metagenomics.</title>
        <authorList>
            <person name="Schulz F."/>
            <person name="Roux S."/>
            <person name="Paez-Espino D."/>
            <person name="Jungbluth S."/>
            <person name="Walsh D.A."/>
            <person name="Denef V.J."/>
            <person name="McMahon K.D."/>
            <person name="Konstantinidis K.T."/>
            <person name="Eloe-Fadrosh E.A."/>
            <person name="Kyrpides N.C."/>
            <person name="Woyke T."/>
        </authorList>
    </citation>
    <scope>NUCLEOTIDE SEQUENCE</scope>
    <source>
        <strain evidence="1">GVMAG-S-ERX555943-30</strain>
    </source>
</reference>
<dbReference type="EMBL" id="MN738754">
    <property type="protein sequence ID" value="QHS83387.1"/>
    <property type="molecule type" value="Genomic_DNA"/>
</dbReference>
<sequence>MGQICSLFLFHAKTEPAPPSFTVMTPDELAKLHDKIRTSISSIHNICNKYNILVKDLQLTPKQQMALDCSIPFSPTERSQLLDEIEILLKPKNYTLTPV</sequence>
<dbReference type="AlphaFoldDB" id="A0A6C0ATX2"/>
<name>A0A6C0ATX2_9ZZZZ</name>
<protein>
    <submittedName>
        <fullName evidence="1">Uncharacterized protein</fullName>
    </submittedName>
</protein>
<evidence type="ECO:0000313" key="1">
    <source>
        <dbReference type="EMBL" id="QHS83387.1"/>
    </source>
</evidence>
<organism evidence="1">
    <name type="scientific">viral metagenome</name>
    <dbReference type="NCBI Taxonomy" id="1070528"/>
    <lineage>
        <taxon>unclassified sequences</taxon>
        <taxon>metagenomes</taxon>
        <taxon>organismal metagenomes</taxon>
    </lineage>
</organism>